<feature type="compositionally biased region" description="Low complexity" evidence="2">
    <location>
        <begin position="78"/>
        <end position="96"/>
    </location>
</feature>
<feature type="compositionally biased region" description="Polar residues" evidence="2">
    <location>
        <begin position="97"/>
        <end position="108"/>
    </location>
</feature>
<feature type="region of interest" description="Disordered" evidence="2">
    <location>
        <begin position="552"/>
        <end position="600"/>
    </location>
</feature>
<evidence type="ECO:0000256" key="2">
    <source>
        <dbReference type="SAM" id="MobiDB-lite"/>
    </source>
</evidence>
<feature type="compositionally biased region" description="Polar residues" evidence="2">
    <location>
        <begin position="245"/>
        <end position="289"/>
    </location>
</feature>
<evidence type="ECO:0000313" key="4">
    <source>
        <dbReference type="Proteomes" id="UP000267821"/>
    </source>
</evidence>
<feature type="compositionally biased region" description="Low complexity" evidence="2">
    <location>
        <begin position="560"/>
        <end position="581"/>
    </location>
</feature>
<dbReference type="EMBL" id="ML121557">
    <property type="protein sequence ID" value="RPB21808.1"/>
    <property type="molecule type" value="Genomic_DNA"/>
</dbReference>
<feature type="region of interest" description="Disordered" evidence="2">
    <location>
        <begin position="210"/>
        <end position="293"/>
    </location>
</feature>
<dbReference type="OrthoDB" id="5374879at2759"/>
<protein>
    <submittedName>
        <fullName evidence="3">Uncharacterized protein</fullName>
    </submittedName>
</protein>
<dbReference type="Proteomes" id="UP000267821">
    <property type="component" value="Unassembled WGS sequence"/>
</dbReference>
<proteinExistence type="predicted"/>
<feature type="compositionally biased region" description="Polar residues" evidence="2">
    <location>
        <begin position="210"/>
        <end position="223"/>
    </location>
</feature>
<dbReference type="AlphaFoldDB" id="A0A3N4LJD0"/>
<keyword evidence="1" id="KW-0175">Coiled coil</keyword>
<dbReference type="InParanoid" id="A0A3N4LJD0"/>
<feature type="coiled-coil region" evidence="1">
    <location>
        <begin position="125"/>
        <end position="162"/>
    </location>
</feature>
<feature type="region of interest" description="Disordered" evidence="2">
    <location>
        <begin position="503"/>
        <end position="530"/>
    </location>
</feature>
<name>A0A3N4LJD0_9PEZI</name>
<evidence type="ECO:0000313" key="3">
    <source>
        <dbReference type="EMBL" id="RPB21808.1"/>
    </source>
</evidence>
<organism evidence="3 4">
    <name type="scientific">Terfezia boudieri ATCC MYA-4762</name>
    <dbReference type="NCBI Taxonomy" id="1051890"/>
    <lineage>
        <taxon>Eukaryota</taxon>
        <taxon>Fungi</taxon>
        <taxon>Dikarya</taxon>
        <taxon>Ascomycota</taxon>
        <taxon>Pezizomycotina</taxon>
        <taxon>Pezizomycetes</taxon>
        <taxon>Pezizales</taxon>
        <taxon>Pezizaceae</taxon>
        <taxon>Terfezia</taxon>
    </lineage>
</organism>
<feature type="region of interest" description="Disordered" evidence="2">
    <location>
        <begin position="22"/>
        <end position="115"/>
    </location>
</feature>
<gene>
    <name evidence="3" type="ORF">L211DRAFT_851260</name>
</gene>
<sequence length="600" mass="65421">MYNGDTEDDYFEALSTYRECRNSTPPPIAGILDPDLLSPRQSPPEIPAVKSGLLLPQLAAPSDSAKGKGKIVENTAFPSPENSNPNNSPLGLNNKSILRSPSSETGSVESRESAPTIANDQFVSEAQLQARDGQINQRFQELEEENRILKKMQNELQTSFDNLTQALQTRDSFSSPLTNFLDSNQWAQNQASNTAGQQVAMQQTIFAQAGSSSFPPQIPTGSAGSMRPPPQVPGAAPKRRKGNKENSIPSNSPALSPNTMARKLTSLSHQANPGPSHNHGTPQSGNGSLPLSPEVFSKFQQLTELIKKKRETTAQYNDNIPANLQANFNKEFKALWSSVGKDDAETIRKLLMYHNTCTPAASPRAPLAPMTIQVNGSSPIQSTSSTNSENFIFQSPMQLQNNYPTQPQFSGNNLQGESMARSTPQIFGTMNGQGHTSSPQNNMLGGSGYMQGYQFHEEGQTIPQQIHSPYMNMQPQNMYQRPVLGQQMGLGLGQFQGHPIDPALLNVSNQQPSGYQMPTRSQWQGSAPQIQIPSQQEIDSLLMQNLPQKYTPQLKQKALSRVSSANSTPRSSPRSTTQGPRKSGGKKNKAGDDEDYILGQ</sequence>
<feature type="compositionally biased region" description="Polar residues" evidence="2">
    <location>
        <begin position="506"/>
        <end position="530"/>
    </location>
</feature>
<reference evidence="3 4" key="1">
    <citation type="journal article" date="2018" name="Nat. Ecol. Evol.">
        <title>Pezizomycetes genomes reveal the molecular basis of ectomycorrhizal truffle lifestyle.</title>
        <authorList>
            <person name="Murat C."/>
            <person name="Payen T."/>
            <person name="Noel B."/>
            <person name="Kuo A."/>
            <person name="Morin E."/>
            <person name="Chen J."/>
            <person name="Kohler A."/>
            <person name="Krizsan K."/>
            <person name="Balestrini R."/>
            <person name="Da Silva C."/>
            <person name="Montanini B."/>
            <person name="Hainaut M."/>
            <person name="Levati E."/>
            <person name="Barry K.W."/>
            <person name="Belfiori B."/>
            <person name="Cichocki N."/>
            <person name="Clum A."/>
            <person name="Dockter R.B."/>
            <person name="Fauchery L."/>
            <person name="Guy J."/>
            <person name="Iotti M."/>
            <person name="Le Tacon F."/>
            <person name="Lindquist E.A."/>
            <person name="Lipzen A."/>
            <person name="Malagnac F."/>
            <person name="Mello A."/>
            <person name="Molinier V."/>
            <person name="Miyauchi S."/>
            <person name="Poulain J."/>
            <person name="Riccioni C."/>
            <person name="Rubini A."/>
            <person name="Sitrit Y."/>
            <person name="Splivallo R."/>
            <person name="Traeger S."/>
            <person name="Wang M."/>
            <person name="Zifcakova L."/>
            <person name="Wipf D."/>
            <person name="Zambonelli A."/>
            <person name="Paolocci F."/>
            <person name="Nowrousian M."/>
            <person name="Ottonello S."/>
            <person name="Baldrian P."/>
            <person name="Spatafora J.W."/>
            <person name="Henrissat B."/>
            <person name="Nagy L.G."/>
            <person name="Aury J.M."/>
            <person name="Wincker P."/>
            <person name="Grigoriev I.V."/>
            <person name="Bonfante P."/>
            <person name="Martin F.M."/>
        </authorList>
    </citation>
    <scope>NUCLEOTIDE SEQUENCE [LARGE SCALE GENOMIC DNA]</scope>
    <source>
        <strain evidence="3 4">ATCC MYA-4762</strain>
    </source>
</reference>
<keyword evidence="4" id="KW-1185">Reference proteome</keyword>
<evidence type="ECO:0000256" key="1">
    <source>
        <dbReference type="SAM" id="Coils"/>
    </source>
</evidence>
<accession>A0A3N4LJD0</accession>